<dbReference type="PANTHER" id="PTHR23427">
    <property type="entry name" value="SURFEIT LOCUS PROTEIN"/>
    <property type="match status" value="1"/>
</dbReference>
<gene>
    <name evidence="6" type="ORF">CAUPRSCDRAFT_1245</name>
    <name evidence="7" type="ORF">CXG81DRAFT_5742</name>
</gene>
<reference evidence="6" key="3">
    <citation type="submission" date="2018-08" db="EMBL/GenBank/DDBJ databases">
        <title>Leveraging single-cell genomics to expand the Fungal Tree of Life.</title>
        <authorList>
            <consortium name="DOE Joint Genome Institute"/>
            <person name="Ahrendt S.R."/>
            <person name="Quandt C.A."/>
            <person name="Ciobanu D."/>
            <person name="Clum A."/>
            <person name="Salamov A."/>
            <person name="Andreopoulos B."/>
            <person name="Cheng J.-F."/>
            <person name="Woyke T."/>
            <person name="Pelin A."/>
            <person name="Henrissat B."/>
            <person name="Reynolds N."/>
            <person name="Benny G.L."/>
            <person name="Smith M.E."/>
            <person name="James T.Y."/>
            <person name="Grigoriev I.V."/>
        </authorList>
    </citation>
    <scope>NUCLEOTIDE SEQUENCE</scope>
    <source>
        <strain evidence="6">ATCC 52028</strain>
    </source>
</reference>
<dbReference type="PANTHER" id="PTHR23427:SF2">
    <property type="entry name" value="SURFEIT LOCUS PROTEIN 1"/>
    <property type="match status" value="1"/>
</dbReference>
<dbReference type="GO" id="GO:0033617">
    <property type="term" value="P:mitochondrial respiratory chain complex IV assembly"/>
    <property type="evidence" value="ECO:0007669"/>
    <property type="project" value="TreeGrafter"/>
</dbReference>
<keyword evidence="2" id="KW-0812">Transmembrane</keyword>
<dbReference type="AlphaFoldDB" id="A0A4P9X6L4"/>
<evidence type="ECO:0000313" key="8">
    <source>
        <dbReference type="Proteomes" id="UP000268535"/>
    </source>
</evidence>
<proteinExistence type="inferred from homology"/>
<dbReference type="STRING" id="1555241.A0A4P9X6L4"/>
<organism evidence="7 9">
    <name type="scientific">Caulochytrium protostelioides</name>
    <dbReference type="NCBI Taxonomy" id="1555241"/>
    <lineage>
        <taxon>Eukaryota</taxon>
        <taxon>Fungi</taxon>
        <taxon>Fungi incertae sedis</taxon>
        <taxon>Chytridiomycota</taxon>
        <taxon>Chytridiomycota incertae sedis</taxon>
        <taxon>Chytridiomycetes</taxon>
        <taxon>Caulochytriales</taxon>
        <taxon>Caulochytriaceae</taxon>
        <taxon>Caulochytrium</taxon>
    </lineage>
</organism>
<evidence type="ECO:0000313" key="6">
    <source>
        <dbReference type="EMBL" id="RKO97730.1"/>
    </source>
</evidence>
<dbReference type="Proteomes" id="UP000268535">
    <property type="component" value="Unassembled WGS sequence"/>
</dbReference>
<dbReference type="Proteomes" id="UP000274922">
    <property type="component" value="Unassembled WGS sequence"/>
</dbReference>
<evidence type="ECO:0000256" key="4">
    <source>
        <dbReference type="ARBA" id="ARBA00023136"/>
    </source>
</evidence>
<comment type="subcellular location">
    <subcellularLocation>
        <location evidence="1">Membrane</location>
    </subcellularLocation>
    <subcellularLocation>
        <location evidence="5">Mitochondrion inner membrane</location>
        <topology evidence="5">Multi-pass membrane protein</topology>
    </subcellularLocation>
</comment>
<comment type="function">
    <text evidence="5">Probably involved in the biogenesis of the COX complex.</text>
</comment>
<evidence type="ECO:0000256" key="1">
    <source>
        <dbReference type="ARBA" id="ARBA00004370"/>
    </source>
</evidence>
<keyword evidence="9" id="KW-1185">Reference proteome</keyword>
<dbReference type="PROSITE" id="PS50895">
    <property type="entry name" value="SURF1"/>
    <property type="match status" value="1"/>
</dbReference>
<feature type="non-terminal residue" evidence="7">
    <location>
        <position position="1"/>
    </location>
</feature>
<name>A0A4P9X6L4_9FUNG</name>
<dbReference type="GO" id="GO:0005743">
    <property type="term" value="C:mitochondrial inner membrane"/>
    <property type="evidence" value="ECO:0007669"/>
    <property type="project" value="UniProtKB-SubCell"/>
</dbReference>
<evidence type="ECO:0000313" key="7">
    <source>
        <dbReference type="EMBL" id="RKP00670.1"/>
    </source>
</evidence>
<keyword evidence="3" id="KW-1133">Transmembrane helix</keyword>
<feature type="non-terminal residue" evidence="7">
    <location>
        <position position="251"/>
    </location>
</feature>
<reference evidence="8 9" key="1">
    <citation type="journal article" date="2018" name="Nat. Microbiol.">
        <title>Leveraging single-cell genomics to expand the fungal tree of life.</title>
        <authorList>
            <person name="Ahrendt S.R."/>
            <person name="Quandt C.A."/>
            <person name="Ciobanu D."/>
            <person name="Clum A."/>
            <person name="Salamov A."/>
            <person name="Andreopoulos B."/>
            <person name="Cheng J.F."/>
            <person name="Woyke T."/>
            <person name="Pelin A."/>
            <person name="Henrissat B."/>
            <person name="Reynolds N.K."/>
            <person name="Benny G.L."/>
            <person name="Smith M.E."/>
            <person name="James T.Y."/>
            <person name="Grigoriev I.V."/>
        </authorList>
    </citation>
    <scope>NUCLEOTIDE SEQUENCE [LARGE SCALE GENOMIC DNA]</scope>
    <source>
        <strain evidence="8 9">ATCC 52028</strain>
    </source>
</reference>
<protein>
    <recommendedName>
        <fullName evidence="5">SURF1-like protein</fullName>
    </recommendedName>
</protein>
<sequence length="251" mass="28084">WLWIFPLVTFGLGCWQVYRLRWKRRLIETLEQRSKEPPVPLSALTDEVGRPFTLGAPGQPTYAEFTRVTITGEFLHDQEMYLGPRNRNDAAGVGGGIISNGAGIGYYVFTPFRLAGSGHTILVNRGWIPKAARAQRVPGRDDVTGPVTLVGMTRHGEPSNAFALTNKPQQNEWFWIEVEAMAAHTGALPVLVEMQRAGMALSSPGALMPASPAPRATEIKVRNTHLEYAITWFGLFAFSTWWITRRPRFHR</sequence>
<keyword evidence="5" id="KW-0496">Mitochondrion</keyword>
<evidence type="ECO:0000313" key="9">
    <source>
        <dbReference type="Proteomes" id="UP000274922"/>
    </source>
</evidence>
<evidence type="ECO:0000256" key="3">
    <source>
        <dbReference type="ARBA" id="ARBA00022989"/>
    </source>
</evidence>
<keyword evidence="5" id="KW-0999">Mitochondrion inner membrane</keyword>
<evidence type="ECO:0000256" key="2">
    <source>
        <dbReference type="ARBA" id="ARBA00022692"/>
    </source>
</evidence>
<dbReference type="EMBL" id="ML014204">
    <property type="protein sequence ID" value="RKP00670.1"/>
    <property type="molecule type" value="Genomic_DNA"/>
</dbReference>
<dbReference type="EMBL" id="ML009181">
    <property type="protein sequence ID" value="RKO97730.1"/>
    <property type="molecule type" value="Genomic_DNA"/>
</dbReference>
<dbReference type="OrthoDB" id="10040024at2759"/>
<evidence type="ECO:0000256" key="5">
    <source>
        <dbReference type="RuleBase" id="RU363076"/>
    </source>
</evidence>
<comment type="similarity">
    <text evidence="5">Belongs to the SURF1 family.</text>
</comment>
<dbReference type="Pfam" id="PF02104">
    <property type="entry name" value="SURF1"/>
    <property type="match status" value="1"/>
</dbReference>
<keyword evidence="4" id="KW-0472">Membrane</keyword>
<accession>A0A4P9X6L4</accession>
<dbReference type="CDD" id="cd06662">
    <property type="entry name" value="SURF1"/>
    <property type="match status" value="1"/>
</dbReference>
<reference evidence="7" key="2">
    <citation type="submission" date="2018-04" db="EMBL/GenBank/DDBJ databases">
        <title>Leveraging single-cell genomics to expand the Fungal Tree of Life.</title>
        <authorList>
            <consortium name="DOE Joint Genome Institute"/>
            <person name="Ahrendt S.R."/>
            <person name="Quandt C.A."/>
            <person name="Ciobanu D."/>
            <person name="Clum A."/>
            <person name="Salamov A."/>
            <person name="Andreopoulos B."/>
            <person name="Cheng J.-F."/>
            <person name="Woyke T."/>
            <person name="Pelin A."/>
            <person name="Henrissat B."/>
            <person name="Benny G.L."/>
            <person name="Smith M.E."/>
            <person name="James T.Y."/>
            <person name="Grigoriev I.V."/>
        </authorList>
    </citation>
    <scope>NUCLEOTIDE SEQUENCE</scope>
    <source>
        <strain evidence="7">ATCC 52028</strain>
    </source>
</reference>
<dbReference type="InterPro" id="IPR045214">
    <property type="entry name" value="Surf1/Surf4"/>
</dbReference>
<dbReference type="InterPro" id="IPR002994">
    <property type="entry name" value="Surf1/Shy1"/>
</dbReference>